<gene>
    <name evidence="1" type="ORF">A3F00_04310</name>
</gene>
<accession>A0A1F5KA11</accession>
<dbReference type="Proteomes" id="UP000176527">
    <property type="component" value="Unassembled WGS sequence"/>
</dbReference>
<protein>
    <submittedName>
        <fullName evidence="1">Uncharacterized protein</fullName>
    </submittedName>
</protein>
<evidence type="ECO:0000313" key="1">
    <source>
        <dbReference type="EMBL" id="OGE37648.1"/>
    </source>
</evidence>
<evidence type="ECO:0000313" key="2">
    <source>
        <dbReference type="Proteomes" id="UP000176527"/>
    </source>
</evidence>
<sequence length="146" mass="16370">MIESKIRSIVGGALTITSLFTLGAVSRIDASSQISQEVFITCWNVGDEALEETHLDLHVRLRNIPADLSRSWLMLEDLNTEERAYLADIPSSVTGFDYRVHQGQEGWGGYYLKPETDIRVWVYQNHDDNPGVISESILTAESCPVE</sequence>
<comment type="caution">
    <text evidence="1">The sequence shown here is derived from an EMBL/GenBank/DDBJ whole genome shotgun (WGS) entry which is preliminary data.</text>
</comment>
<proteinExistence type="predicted"/>
<reference evidence="1 2" key="1">
    <citation type="journal article" date="2016" name="Nat. Commun.">
        <title>Thousands of microbial genomes shed light on interconnected biogeochemical processes in an aquifer system.</title>
        <authorList>
            <person name="Anantharaman K."/>
            <person name="Brown C.T."/>
            <person name="Hug L.A."/>
            <person name="Sharon I."/>
            <person name="Castelle C.J."/>
            <person name="Probst A.J."/>
            <person name="Thomas B.C."/>
            <person name="Singh A."/>
            <person name="Wilkins M.J."/>
            <person name="Karaoz U."/>
            <person name="Brodie E.L."/>
            <person name="Williams K.H."/>
            <person name="Hubbard S.S."/>
            <person name="Banfield J.F."/>
        </authorList>
    </citation>
    <scope>NUCLEOTIDE SEQUENCE [LARGE SCALE GENOMIC DNA]</scope>
</reference>
<dbReference type="AlphaFoldDB" id="A0A1F5KA11"/>
<dbReference type="EMBL" id="MFDE01000038">
    <property type="protein sequence ID" value="OGE37648.1"/>
    <property type="molecule type" value="Genomic_DNA"/>
</dbReference>
<organism evidence="1 2">
    <name type="scientific">Candidatus Daviesbacteria bacterium RIFCSPHIGHO2_12_FULL_37_11</name>
    <dbReference type="NCBI Taxonomy" id="1797777"/>
    <lineage>
        <taxon>Bacteria</taxon>
        <taxon>Candidatus Daviesiibacteriota</taxon>
    </lineage>
</organism>
<name>A0A1F5KA11_9BACT</name>